<gene>
    <name evidence="2" type="ORF">PGLA2088_LOCUS29131</name>
</gene>
<evidence type="ECO:0000256" key="1">
    <source>
        <dbReference type="SAM" id="MobiDB-lite"/>
    </source>
</evidence>
<accession>A0A813KBT4</accession>
<dbReference type="Proteomes" id="UP000626109">
    <property type="component" value="Unassembled WGS sequence"/>
</dbReference>
<dbReference type="AlphaFoldDB" id="A0A813KBT4"/>
<feature type="region of interest" description="Disordered" evidence="1">
    <location>
        <begin position="35"/>
        <end position="70"/>
    </location>
</feature>
<feature type="compositionally biased region" description="Polar residues" evidence="1">
    <location>
        <begin position="52"/>
        <end position="63"/>
    </location>
</feature>
<organism evidence="2 3">
    <name type="scientific">Polarella glacialis</name>
    <name type="common">Dinoflagellate</name>
    <dbReference type="NCBI Taxonomy" id="89957"/>
    <lineage>
        <taxon>Eukaryota</taxon>
        <taxon>Sar</taxon>
        <taxon>Alveolata</taxon>
        <taxon>Dinophyceae</taxon>
        <taxon>Suessiales</taxon>
        <taxon>Suessiaceae</taxon>
        <taxon>Polarella</taxon>
    </lineage>
</organism>
<feature type="compositionally biased region" description="Acidic residues" evidence="1">
    <location>
        <begin position="37"/>
        <end position="50"/>
    </location>
</feature>
<comment type="caution">
    <text evidence="2">The sequence shown here is derived from an EMBL/GenBank/DDBJ whole genome shotgun (WGS) entry which is preliminary data.</text>
</comment>
<reference evidence="2" key="1">
    <citation type="submission" date="2021-02" db="EMBL/GenBank/DDBJ databases">
        <authorList>
            <person name="Dougan E. K."/>
            <person name="Rhodes N."/>
            <person name="Thang M."/>
            <person name="Chan C."/>
        </authorList>
    </citation>
    <scope>NUCLEOTIDE SEQUENCE</scope>
</reference>
<evidence type="ECO:0000313" key="2">
    <source>
        <dbReference type="EMBL" id="CAE8694985.1"/>
    </source>
</evidence>
<name>A0A813KBT4_POLGL</name>
<protein>
    <submittedName>
        <fullName evidence="2">Uncharacterized protein</fullName>
    </submittedName>
</protein>
<sequence>APVVVRAEVASPTVFVLHIDGECSDETYEAIISELESASEEDASQDDENADTASVRSQLSDASHCSLDAY</sequence>
<evidence type="ECO:0000313" key="3">
    <source>
        <dbReference type="Proteomes" id="UP000626109"/>
    </source>
</evidence>
<feature type="non-terminal residue" evidence="2">
    <location>
        <position position="70"/>
    </location>
</feature>
<dbReference type="EMBL" id="CAJNNW010028173">
    <property type="protein sequence ID" value="CAE8694985.1"/>
    <property type="molecule type" value="Genomic_DNA"/>
</dbReference>
<feature type="non-terminal residue" evidence="2">
    <location>
        <position position="1"/>
    </location>
</feature>
<proteinExistence type="predicted"/>